<evidence type="ECO:0000256" key="7">
    <source>
        <dbReference type="ARBA" id="ARBA00071260"/>
    </source>
</evidence>
<dbReference type="GO" id="GO:0005085">
    <property type="term" value="F:guanyl-nucleotide exchange factor activity"/>
    <property type="evidence" value="ECO:0007669"/>
    <property type="project" value="UniProtKB-KW"/>
</dbReference>
<dbReference type="InterPro" id="IPR015943">
    <property type="entry name" value="WD40/YVTN_repeat-like_dom_sf"/>
</dbReference>
<dbReference type="InterPro" id="IPR039919">
    <property type="entry name" value="ARHGEF10/ARHGEF17"/>
</dbReference>
<protein>
    <recommendedName>
        <fullName evidence="7">Rho guanine nucleotide exchange factor 10-like protein</fullName>
    </recommendedName>
    <alternativeName>
        <fullName evidence="8">GrinchGEF</fullName>
    </alternativeName>
</protein>
<dbReference type="Gene3D" id="2.30.29.30">
    <property type="entry name" value="Pleckstrin-homology domain (PH domain)/Phosphotyrosine-binding domain (PTB)"/>
    <property type="match status" value="1"/>
</dbReference>
<keyword evidence="2" id="KW-0963">Cytoplasm</keyword>
<evidence type="ECO:0000256" key="8">
    <source>
        <dbReference type="ARBA" id="ARBA00075686"/>
    </source>
</evidence>
<sequence length="1188" mass="130278">MASSHPPQAAVGDRLLPGGPGPSPQAEDDPGEAFEFDDSDDDEDTSAGLGVPGAAPEKEADAPLIHLDSAPTTDPDPAAAPPQTQAPVVLSNGEAVDAAFSGVHRSSWRRKSSRRIERFTFPALEEDVIYDDVPCENLDAHQSAGAERNLLYEDVHRDGAPREAEDLGWSSSEFESYSEDSAEEAKPEVEPTKHRVSFQPKSSLCGFRGGSHESQEEEDWFLLFCDSLALFCRSHLKAESIHAEMWDLMGGDWVPLKFLLRRHRQMTQLMKAAKSGTKDGLEKTRIAVMRKVSFLHRKDVLGDSEEEDMGLLEVSVTDIKPPAPELGPMPDGLSPQQVVRRHILGSIVQSEGSYVESLKRVLQDYRNPLMEMEPKALSVRKCQVVFFRVKEILHCHSMFQIALSSRVAEWDSTEKIGDLFVASFSKSMVLDVYSDYVNNFTNAMSIIKKACLTKPAFLEFLKRRQVCSPDRVTLYGLMVKPIQRFPQFILLLQDMLKNTPRGHPDRLSLQLALTELETLAEKLNEQKRLADQVAEIQQLTKSVSDRSSLNKLLTSGQRQLLLCETLTETVYGDRGQLIKSKERRVFLLNDMLVCANINYKGQLEISSLVPLGPKYVVKWNTALPQVQVVEVGQEGGSYDKDNVLIQHAGAKKASASGQAQNKVYLGPPRLFQELQDLQKDLAVVEQITLLISTLHGTYQNLNMTVAQDWCLALQRLMRVKEEEIHSANKCRLRLLLPGKPDKSGRPISFMVVFITPNPLSKISWVNRLHLAKIGLREENQPGWLCPDEDKKSKAPFWCPILACCIPAFSSRGLSLQLGALVHSPVSCPLLGFSAVSTSLPQGYLWVGGGQEGAGGQVEIFSLNRPSPRTVKSFPLAAPVLCMEYIPEPEEGESRDGEESRRAADASAGVHPTICLGLQDGSILVYSSVDTGTQCLATCRSPGLQPVLCLRHSPFHLFAGLQDGTLAAYPRSSGGIPWDLESPPVCLTVGPGPVRTLLSLEDAVWASCGSRVTVLDATSLQTQQSFEAHQDEAVSVTHMVKAGSGVWMAFSSGSSIRLFHTETLEHLQEINIATRTTFLLPGQKHLCITSLLICQGLLWVGTDQGVIVLLPVPRLEGIPKITGEALGATLSGPGKSTAGGRGWGRGLLGPDVCTLFCYGARGLFSNVLCHCTWHCGSVELNHPGPTVSF</sequence>
<dbReference type="InterPro" id="IPR036322">
    <property type="entry name" value="WD40_repeat_dom_sf"/>
</dbReference>
<dbReference type="FunFam" id="1.20.900.10:FF:000003">
    <property type="entry name" value="Rho guanine nucleotide exchange factor 10 like"/>
    <property type="match status" value="1"/>
</dbReference>
<dbReference type="GO" id="GO:0051496">
    <property type="term" value="P:positive regulation of stress fiber assembly"/>
    <property type="evidence" value="ECO:0007669"/>
    <property type="project" value="UniProtKB-ARBA"/>
</dbReference>
<comment type="subunit">
    <text evidence="6">Interacts with RHOA, RHOB and RHOC.</text>
</comment>
<dbReference type="Pfam" id="PF00621">
    <property type="entry name" value="RhoGEF"/>
    <property type="match status" value="1"/>
</dbReference>
<dbReference type="SUPFAM" id="SSF50978">
    <property type="entry name" value="WD40 repeat-like"/>
    <property type="match status" value="1"/>
</dbReference>
<evidence type="ECO:0000256" key="1">
    <source>
        <dbReference type="ARBA" id="ARBA00004496"/>
    </source>
</evidence>
<proteinExistence type="predicted"/>
<dbReference type="InterPro" id="IPR000219">
    <property type="entry name" value="DH_dom"/>
</dbReference>
<dbReference type="Gene3D" id="1.20.900.10">
    <property type="entry name" value="Dbl homology (DH) domain"/>
    <property type="match status" value="1"/>
</dbReference>
<evidence type="ECO:0000256" key="4">
    <source>
        <dbReference type="ARBA" id="ARBA00022658"/>
    </source>
</evidence>
<dbReference type="InterPro" id="IPR011993">
    <property type="entry name" value="PH-like_dom_sf"/>
</dbReference>
<evidence type="ECO:0000256" key="5">
    <source>
        <dbReference type="ARBA" id="ARBA00055620"/>
    </source>
</evidence>
<dbReference type="CDD" id="cd00160">
    <property type="entry name" value="RhoGEF"/>
    <property type="match status" value="1"/>
</dbReference>
<evidence type="ECO:0000313" key="12">
    <source>
        <dbReference type="Ensembl" id="ENSSSCP00040021733.1"/>
    </source>
</evidence>
<feature type="region of interest" description="Disordered" evidence="10">
    <location>
        <begin position="1"/>
        <end position="89"/>
    </location>
</feature>
<feature type="domain" description="DH" evidence="11">
    <location>
        <begin position="339"/>
        <end position="526"/>
    </location>
</feature>
<dbReference type="Pfam" id="PF19056">
    <property type="entry name" value="WD40_2"/>
    <property type="match status" value="1"/>
</dbReference>
<keyword evidence="9" id="KW-0175">Coiled coil</keyword>
<comment type="function">
    <text evidence="5">Acts as a guanine nucleotide exchange factor (GEF) for RHOA, RHOB and RHOC.</text>
</comment>
<dbReference type="GO" id="GO:0005737">
    <property type="term" value="C:cytoplasm"/>
    <property type="evidence" value="ECO:0007669"/>
    <property type="project" value="UniProtKB-SubCell"/>
</dbReference>
<evidence type="ECO:0000313" key="13">
    <source>
        <dbReference type="Proteomes" id="UP000694722"/>
    </source>
</evidence>
<dbReference type="InterPro" id="IPR035899">
    <property type="entry name" value="DBL_dom_sf"/>
</dbReference>
<evidence type="ECO:0000256" key="9">
    <source>
        <dbReference type="SAM" id="Coils"/>
    </source>
</evidence>
<dbReference type="SMART" id="SM00325">
    <property type="entry name" value="RhoGEF"/>
    <property type="match status" value="1"/>
</dbReference>
<dbReference type="PROSITE" id="PS50010">
    <property type="entry name" value="DH_2"/>
    <property type="match status" value="1"/>
</dbReference>
<dbReference type="Gene3D" id="2.130.10.10">
    <property type="entry name" value="YVTN repeat-like/Quinoprotein amine dehydrogenase"/>
    <property type="match status" value="1"/>
</dbReference>
<accession>A0A8D1EFN4</accession>
<keyword evidence="4" id="KW-0344">Guanine-nucleotide releasing factor</keyword>
<evidence type="ECO:0000256" key="6">
    <source>
        <dbReference type="ARBA" id="ARBA00061960"/>
    </source>
</evidence>
<evidence type="ECO:0000256" key="10">
    <source>
        <dbReference type="SAM" id="MobiDB-lite"/>
    </source>
</evidence>
<reference evidence="12" key="1">
    <citation type="submission" date="2025-08" db="UniProtKB">
        <authorList>
            <consortium name="Ensembl"/>
        </authorList>
    </citation>
    <scope>IDENTIFICATION</scope>
</reference>
<feature type="coiled-coil region" evidence="9">
    <location>
        <begin position="506"/>
        <end position="539"/>
    </location>
</feature>
<dbReference type="GO" id="GO:0051056">
    <property type="term" value="P:regulation of small GTPase mediated signal transduction"/>
    <property type="evidence" value="ECO:0007669"/>
    <property type="project" value="UniProtKB-ARBA"/>
</dbReference>
<feature type="compositionally biased region" description="Acidic residues" evidence="10">
    <location>
        <begin position="26"/>
        <end position="45"/>
    </location>
</feature>
<evidence type="ECO:0000256" key="2">
    <source>
        <dbReference type="ARBA" id="ARBA00022490"/>
    </source>
</evidence>
<gene>
    <name evidence="12" type="primary">ARHGEF10L</name>
</gene>
<organism evidence="12 13">
    <name type="scientific">Sus scrofa</name>
    <name type="common">Pig</name>
    <dbReference type="NCBI Taxonomy" id="9823"/>
    <lineage>
        <taxon>Eukaryota</taxon>
        <taxon>Metazoa</taxon>
        <taxon>Chordata</taxon>
        <taxon>Craniata</taxon>
        <taxon>Vertebrata</taxon>
        <taxon>Euteleostomi</taxon>
        <taxon>Mammalia</taxon>
        <taxon>Eutheria</taxon>
        <taxon>Laurasiatheria</taxon>
        <taxon>Artiodactyla</taxon>
        <taxon>Suina</taxon>
        <taxon>Suidae</taxon>
        <taxon>Sus</taxon>
    </lineage>
</organism>
<dbReference type="SUPFAM" id="SSF50729">
    <property type="entry name" value="PH domain-like"/>
    <property type="match status" value="1"/>
</dbReference>
<comment type="subcellular location">
    <subcellularLocation>
        <location evidence="1">Cytoplasm</location>
    </subcellularLocation>
</comment>
<name>A0A8D1EFN4_PIG</name>
<dbReference type="AlphaFoldDB" id="A0A8D1EFN4"/>
<evidence type="ECO:0000256" key="3">
    <source>
        <dbReference type="ARBA" id="ARBA00022553"/>
    </source>
</evidence>
<dbReference type="FunFam" id="2.130.10.10:FF:000405">
    <property type="entry name" value="rho guanine nucleotide exchange factor 10-like protein isoform X1"/>
    <property type="match status" value="1"/>
</dbReference>
<dbReference type="PANTHER" id="PTHR12877:SF16">
    <property type="entry name" value="RHO GUANINE NUCLEOTIDE EXCHANGE FACTOR 10-LIKE PROTEIN"/>
    <property type="match status" value="1"/>
</dbReference>
<dbReference type="SUPFAM" id="SSF48065">
    <property type="entry name" value="DBL homology domain (DH-domain)"/>
    <property type="match status" value="1"/>
</dbReference>
<dbReference type="PANTHER" id="PTHR12877">
    <property type="entry name" value="RHO GUANINE NUCLEOTIDE EXCHANGE FACTOR"/>
    <property type="match status" value="1"/>
</dbReference>
<dbReference type="Proteomes" id="UP000694722">
    <property type="component" value="Unplaced"/>
</dbReference>
<dbReference type="FunFam" id="2.30.29.30:FF:000200">
    <property type="entry name" value="Rho guanine nucleotide exchange factor (GEF) 10-like a"/>
    <property type="match status" value="1"/>
</dbReference>
<dbReference type="Pfam" id="PF19057">
    <property type="entry name" value="PH_19"/>
    <property type="match status" value="1"/>
</dbReference>
<evidence type="ECO:0000259" key="11">
    <source>
        <dbReference type="PROSITE" id="PS50010"/>
    </source>
</evidence>
<dbReference type="Ensembl" id="ENSSSCT00040052346.1">
    <property type="protein sequence ID" value="ENSSSCP00040021733.1"/>
    <property type="gene ID" value="ENSSSCG00040037586.1"/>
</dbReference>
<feature type="compositionally biased region" description="Low complexity" evidence="10">
    <location>
        <begin position="70"/>
        <end position="87"/>
    </location>
</feature>
<keyword evidence="3" id="KW-0597">Phosphoprotein</keyword>